<evidence type="ECO:0000313" key="3">
    <source>
        <dbReference type="EMBL" id="WKD50995.1"/>
    </source>
</evidence>
<keyword evidence="2" id="KW-0812">Transmembrane</keyword>
<feature type="transmembrane region" description="Helical" evidence="2">
    <location>
        <begin position="242"/>
        <end position="263"/>
    </location>
</feature>
<evidence type="ECO:0000256" key="1">
    <source>
        <dbReference type="SAM" id="Coils"/>
    </source>
</evidence>
<gene>
    <name evidence="3" type="ORF">M8T91_06135</name>
</gene>
<feature type="coiled-coil region" evidence="1">
    <location>
        <begin position="142"/>
        <end position="212"/>
    </location>
</feature>
<name>A0ABY9EET8_9GAMM</name>
<keyword evidence="2" id="KW-0472">Membrane</keyword>
<feature type="transmembrane region" description="Helical" evidence="2">
    <location>
        <begin position="275"/>
        <end position="293"/>
    </location>
</feature>
<proteinExistence type="predicted"/>
<sequence length="384" mass="42914">MESSALNDSLKKLGQLATQAERYVSELKLSLREKKVTAKIQEDINTFDKYYEDYSMALEAGADRERMITSASHIGTYLTAIAHSLSNTSKNDEDLNVWIDKLTKLSSLLKESIEDRETLFPQTENPGKQASTIFTDYGVPSTDVLRKNIEALKGQLQDSEDRHEKKQLILSKRLEEIASQLDTIESAIKSRLEAVDALYSSAQQELNNKQKSVDDLLGTISASVIAGDYDSSAASEKKMADWLRIGSLACMVIIAVIIGFSLYETTTEAFKWENSLFRLVFTVLLSVPAAYLARESTKHRQQQYTHLQTSLDLKAITPYLASLPIEEQHRLKSEIANRLFAPRDYASSTADSYPVNAQELLIKLLDKIELKSPGNSDNSTAKKG</sequence>
<dbReference type="Proteomes" id="UP001321520">
    <property type="component" value="Chromosome"/>
</dbReference>
<accession>A0ABY9EET8</accession>
<reference evidence="3 4" key="1">
    <citation type="submission" date="2022-05" db="EMBL/GenBank/DDBJ databases">
        <title>Microbulbifer sp. nov., isolated from sponge.</title>
        <authorList>
            <person name="Gao L."/>
        </authorList>
    </citation>
    <scope>NUCLEOTIDE SEQUENCE [LARGE SCALE GENOMIC DNA]</scope>
    <source>
        <strain evidence="3 4">MI-G</strain>
    </source>
</reference>
<keyword evidence="1" id="KW-0175">Coiled coil</keyword>
<evidence type="ECO:0000256" key="2">
    <source>
        <dbReference type="SAM" id="Phobius"/>
    </source>
</evidence>
<organism evidence="3 4">
    <name type="scientific">Microbulbifer spongiae</name>
    <dbReference type="NCBI Taxonomy" id="2944933"/>
    <lineage>
        <taxon>Bacteria</taxon>
        <taxon>Pseudomonadati</taxon>
        <taxon>Pseudomonadota</taxon>
        <taxon>Gammaproteobacteria</taxon>
        <taxon>Cellvibrionales</taxon>
        <taxon>Microbulbiferaceae</taxon>
        <taxon>Microbulbifer</taxon>
    </lineage>
</organism>
<keyword evidence="2" id="KW-1133">Transmembrane helix</keyword>
<dbReference type="EMBL" id="CP098023">
    <property type="protein sequence ID" value="WKD50995.1"/>
    <property type="molecule type" value="Genomic_DNA"/>
</dbReference>
<keyword evidence="4" id="KW-1185">Reference proteome</keyword>
<evidence type="ECO:0000313" key="4">
    <source>
        <dbReference type="Proteomes" id="UP001321520"/>
    </source>
</evidence>
<dbReference type="RefSeq" id="WP_301417839.1">
    <property type="nucleotide sequence ID" value="NZ_CP098023.1"/>
</dbReference>
<protein>
    <submittedName>
        <fullName evidence="3">Uncharacterized protein</fullName>
    </submittedName>
</protein>